<comment type="caution">
    <text evidence="3">The sequence shown here is derived from an EMBL/GenBank/DDBJ whole genome shotgun (WGS) entry which is preliminary data.</text>
</comment>
<sequence>MKFRDQIREEEHLNREEEELRRSSSSSSADYDQLMAGGEDVDVSSLNSQSSQTQSISEHEMEHNNNSPLDIFQGHLGEVTSCTCESSRGDDKKELEVLWRRVKASASVLTYLKSKARIMTVPHLALTSCGITYTDGTGFVDRNGTPMSDWSTNLDFSNSDDRPDVETWIGIDNQHDEQDGVYISEVLNSVQMITDVMEALLKRVLMAETETANEKEKVKLSQEEIIRKEIQIESMSEKLAEMDRFAVDTSSILNEMRQWVDDLIEETSLQRQRATENEEELIRVKREFETLKDFVSGLTSVRETLVPSEIHFQNIEKLFEQGRLPNAYTAQCNSRHGSTIGSDAVLSLWHFPGSCEKHINLRDREEQSQPLIFGYGGRDHGGLTQFMGGLVMKKAQLETEKKQKESEIQKLMDENLRLSALVDRKEAQLVAMSEQCKVFALSASKI</sequence>
<protein>
    <submittedName>
        <fullName evidence="3">Uncharacterized protein</fullName>
    </submittedName>
</protein>
<dbReference type="Proteomes" id="UP001172457">
    <property type="component" value="Chromosome 2"/>
</dbReference>
<evidence type="ECO:0000313" key="4">
    <source>
        <dbReference type="Proteomes" id="UP001172457"/>
    </source>
</evidence>
<gene>
    <name evidence="3" type="ORF">OSB04_006965</name>
</gene>
<accession>A0AA38TVN7</accession>
<feature type="coiled-coil region" evidence="1">
    <location>
        <begin position="394"/>
        <end position="428"/>
    </location>
</feature>
<evidence type="ECO:0000313" key="3">
    <source>
        <dbReference type="EMBL" id="KAJ9561805.1"/>
    </source>
</evidence>
<evidence type="ECO:0000256" key="2">
    <source>
        <dbReference type="SAM" id="MobiDB-lite"/>
    </source>
</evidence>
<proteinExistence type="predicted"/>
<keyword evidence="1" id="KW-0175">Coiled coil</keyword>
<feature type="compositionally biased region" description="Basic and acidic residues" evidence="2">
    <location>
        <begin position="1"/>
        <end position="22"/>
    </location>
</feature>
<feature type="compositionally biased region" description="Low complexity" evidence="2">
    <location>
        <begin position="44"/>
        <end position="56"/>
    </location>
</feature>
<reference evidence="3" key="1">
    <citation type="submission" date="2023-03" db="EMBL/GenBank/DDBJ databases">
        <title>Chromosome-scale reference genome and RAD-based genetic map of yellow starthistle (Centaurea solstitialis) reveal putative structural variation and QTLs associated with invader traits.</title>
        <authorList>
            <person name="Reatini B."/>
            <person name="Cang F.A."/>
            <person name="Jiang Q."/>
            <person name="Mckibben M.T.W."/>
            <person name="Barker M.S."/>
            <person name="Rieseberg L.H."/>
            <person name="Dlugosch K.M."/>
        </authorList>
    </citation>
    <scope>NUCLEOTIDE SEQUENCE</scope>
    <source>
        <strain evidence="3">CAN-66</strain>
        <tissue evidence="3">Leaf</tissue>
    </source>
</reference>
<name>A0AA38TVN7_9ASTR</name>
<dbReference type="EMBL" id="JARYMX010000002">
    <property type="protein sequence ID" value="KAJ9561805.1"/>
    <property type="molecule type" value="Genomic_DNA"/>
</dbReference>
<feature type="region of interest" description="Disordered" evidence="2">
    <location>
        <begin position="1"/>
        <end position="65"/>
    </location>
</feature>
<evidence type="ECO:0000256" key="1">
    <source>
        <dbReference type="SAM" id="Coils"/>
    </source>
</evidence>
<organism evidence="3 4">
    <name type="scientific">Centaurea solstitialis</name>
    <name type="common">yellow star-thistle</name>
    <dbReference type="NCBI Taxonomy" id="347529"/>
    <lineage>
        <taxon>Eukaryota</taxon>
        <taxon>Viridiplantae</taxon>
        <taxon>Streptophyta</taxon>
        <taxon>Embryophyta</taxon>
        <taxon>Tracheophyta</taxon>
        <taxon>Spermatophyta</taxon>
        <taxon>Magnoliopsida</taxon>
        <taxon>eudicotyledons</taxon>
        <taxon>Gunneridae</taxon>
        <taxon>Pentapetalae</taxon>
        <taxon>asterids</taxon>
        <taxon>campanulids</taxon>
        <taxon>Asterales</taxon>
        <taxon>Asteraceae</taxon>
        <taxon>Carduoideae</taxon>
        <taxon>Cardueae</taxon>
        <taxon>Centaureinae</taxon>
        <taxon>Centaurea</taxon>
    </lineage>
</organism>
<keyword evidence="4" id="KW-1185">Reference proteome</keyword>
<dbReference type="AlphaFoldDB" id="A0AA38TVN7"/>